<name>A0A223NQQ8_9SPHI</name>
<dbReference type="GO" id="GO:0006424">
    <property type="term" value="P:glutamyl-tRNA aminoacylation"/>
    <property type="evidence" value="ECO:0007669"/>
    <property type="project" value="TreeGrafter"/>
</dbReference>
<dbReference type="GO" id="GO:0004818">
    <property type="term" value="F:glutamate-tRNA ligase activity"/>
    <property type="evidence" value="ECO:0007669"/>
    <property type="project" value="TreeGrafter"/>
</dbReference>
<keyword evidence="8" id="KW-1185">Reference proteome</keyword>
<comment type="similarity">
    <text evidence="5">Belongs to the class-I aminoacyl-tRNA synthetase family.</text>
</comment>
<evidence type="ECO:0000256" key="1">
    <source>
        <dbReference type="ARBA" id="ARBA00022598"/>
    </source>
</evidence>
<dbReference type="InterPro" id="IPR000924">
    <property type="entry name" value="Glu/Gln-tRNA-synth"/>
</dbReference>
<evidence type="ECO:0000313" key="7">
    <source>
        <dbReference type="EMBL" id="ASU31998.1"/>
    </source>
</evidence>
<dbReference type="SUPFAM" id="SSF52374">
    <property type="entry name" value="Nucleotidylyl transferase"/>
    <property type="match status" value="1"/>
</dbReference>
<dbReference type="RefSeq" id="WP_094568654.1">
    <property type="nucleotide sequence ID" value="NZ_CP022743.1"/>
</dbReference>
<sequence length="294" mass="32844">MPQLPDSFNKTRIAPTPSGYLHLGNIASFALTAFLARKSGAKILLRIDDLDQARANRLYLQDIFNTLNFLEIPWDEGPENLAEFESSYSQLHRLPLYNQALKQLEDEELVFACDCSRSSLAVAECVCSARSISLSLPNISWRLRTDANTEVTVKNYNGSVMKVALPPAMQHFVVRKKDGFPAYQLTSLVDDLFFGIDLIVRGEDLWPSTLAQHTLAKKQKKNTFFEISFFHHPLLMNGGQKLSKSAGDTSVRYLAQNGKKPAEIYKIIGGMLGIKGDISNYQQLGANVIKAMKL</sequence>
<dbReference type="InterPro" id="IPR001412">
    <property type="entry name" value="aa-tRNA-synth_I_CS"/>
</dbReference>
<dbReference type="InterPro" id="IPR014729">
    <property type="entry name" value="Rossmann-like_a/b/a_fold"/>
</dbReference>
<keyword evidence="1 5" id="KW-0436">Ligase</keyword>
<dbReference type="Gene3D" id="3.40.50.620">
    <property type="entry name" value="HUPs"/>
    <property type="match status" value="1"/>
</dbReference>
<dbReference type="KEGG" id="muc:MuYL_0095"/>
<keyword evidence="3 5" id="KW-0067">ATP-binding</keyword>
<evidence type="ECO:0000256" key="4">
    <source>
        <dbReference type="ARBA" id="ARBA00023146"/>
    </source>
</evidence>
<accession>A0A223NQQ8</accession>
<dbReference type="PROSITE" id="PS00178">
    <property type="entry name" value="AA_TRNA_LIGASE_I"/>
    <property type="match status" value="1"/>
</dbReference>
<feature type="domain" description="Glutamyl/glutaminyl-tRNA synthetase class Ib catalytic" evidence="6">
    <location>
        <begin position="142"/>
        <end position="265"/>
    </location>
</feature>
<dbReference type="PANTHER" id="PTHR43311">
    <property type="entry name" value="GLUTAMATE--TRNA LIGASE"/>
    <property type="match status" value="1"/>
</dbReference>
<protein>
    <recommendedName>
        <fullName evidence="6">Glutamyl/glutaminyl-tRNA synthetase class Ib catalytic domain-containing protein</fullName>
    </recommendedName>
</protein>
<dbReference type="Proteomes" id="UP000215002">
    <property type="component" value="Chromosome"/>
</dbReference>
<keyword evidence="4 5" id="KW-0030">Aminoacyl-tRNA synthetase</keyword>
<dbReference type="InterPro" id="IPR049940">
    <property type="entry name" value="GluQ/Sye"/>
</dbReference>
<feature type="domain" description="Glutamyl/glutaminyl-tRNA synthetase class Ib catalytic" evidence="6">
    <location>
        <begin position="10"/>
        <end position="120"/>
    </location>
</feature>
<dbReference type="PRINTS" id="PR00987">
    <property type="entry name" value="TRNASYNTHGLU"/>
</dbReference>
<proteinExistence type="inferred from homology"/>
<dbReference type="EMBL" id="CP022743">
    <property type="protein sequence ID" value="ASU31998.1"/>
    <property type="molecule type" value="Genomic_DNA"/>
</dbReference>
<dbReference type="OrthoDB" id="9807503at2"/>
<gene>
    <name evidence="7" type="ORF">MuYL_0095</name>
</gene>
<evidence type="ECO:0000259" key="6">
    <source>
        <dbReference type="Pfam" id="PF00749"/>
    </source>
</evidence>
<evidence type="ECO:0000256" key="3">
    <source>
        <dbReference type="ARBA" id="ARBA00022840"/>
    </source>
</evidence>
<dbReference type="Pfam" id="PF00749">
    <property type="entry name" value="tRNA-synt_1c"/>
    <property type="match status" value="2"/>
</dbReference>
<keyword evidence="2 5" id="KW-0547">Nucleotide-binding</keyword>
<organism evidence="7 8">
    <name type="scientific">Mucilaginibacter xinganensis</name>
    <dbReference type="NCBI Taxonomy" id="1234841"/>
    <lineage>
        <taxon>Bacteria</taxon>
        <taxon>Pseudomonadati</taxon>
        <taxon>Bacteroidota</taxon>
        <taxon>Sphingobacteriia</taxon>
        <taxon>Sphingobacteriales</taxon>
        <taxon>Sphingobacteriaceae</taxon>
        <taxon>Mucilaginibacter</taxon>
    </lineage>
</organism>
<dbReference type="PANTHER" id="PTHR43311:SF2">
    <property type="entry name" value="GLUTAMATE--TRNA LIGASE, MITOCHONDRIAL-RELATED"/>
    <property type="match status" value="1"/>
</dbReference>
<dbReference type="InterPro" id="IPR020058">
    <property type="entry name" value="Glu/Gln-tRNA-synth_Ib_cat-dom"/>
</dbReference>
<dbReference type="GO" id="GO:0005524">
    <property type="term" value="F:ATP binding"/>
    <property type="evidence" value="ECO:0007669"/>
    <property type="project" value="UniProtKB-KW"/>
</dbReference>
<evidence type="ECO:0000256" key="5">
    <source>
        <dbReference type="RuleBase" id="RU363037"/>
    </source>
</evidence>
<evidence type="ECO:0000313" key="8">
    <source>
        <dbReference type="Proteomes" id="UP000215002"/>
    </source>
</evidence>
<reference evidence="7 8" key="1">
    <citation type="submission" date="2017-08" db="EMBL/GenBank/DDBJ databases">
        <title>Complete genome sequence of Mucilaginibacter sp. strain BJC16-A31.</title>
        <authorList>
            <consortium name="Henan University of Science and Technology"/>
            <person name="You X."/>
        </authorList>
    </citation>
    <scope>NUCLEOTIDE SEQUENCE [LARGE SCALE GENOMIC DNA]</scope>
    <source>
        <strain evidence="7 8">BJC16-A31</strain>
    </source>
</reference>
<dbReference type="AlphaFoldDB" id="A0A223NQQ8"/>
<keyword evidence="5" id="KW-0648">Protein biosynthesis</keyword>
<evidence type="ECO:0000256" key="2">
    <source>
        <dbReference type="ARBA" id="ARBA00022741"/>
    </source>
</evidence>